<evidence type="ECO:0000256" key="16">
    <source>
        <dbReference type="SAM" id="MobiDB-lite"/>
    </source>
</evidence>
<feature type="transmembrane region" description="Helical" evidence="17">
    <location>
        <begin position="89"/>
        <end position="110"/>
    </location>
</feature>
<dbReference type="InterPro" id="IPR017970">
    <property type="entry name" value="Homeobox_CS"/>
</dbReference>
<keyword evidence="7 17" id="KW-1133">Transmembrane helix</keyword>
<keyword evidence="4" id="KW-0217">Developmental protein</keyword>
<feature type="transmembrane region" description="Helical" evidence="17">
    <location>
        <begin position="16"/>
        <end position="42"/>
    </location>
</feature>
<reference evidence="21" key="1">
    <citation type="submission" date="2021-02" db="EMBL/GenBank/DDBJ databases">
        <authorList>
            <person name="Nowell W R."/>
        </authorList>
    </citation>
    <scope>NUCLEOTIDE SEQUENCE</scope>
</reference>
<dbReference type="Pfam" id="PF00046">
    <property type="entry name" value="Homeodomain"/>
    <property type="match status" value="1"/>
</dbReference>
<dbReference type="Proteomes" id="UP000663844">
    <property type="component" value="Unassembled WGS sequence"/>
</dbReference>
<evidence type="ECO:0000256" key="9">
    <source>
        <dbReference type="ARBA" id="ARBA00023125"/>
    </source>
</evidence>
<keyword evidence="8" id="KW-0805">Transcription regulation</keyword>
<evidence type="ECO:0000256" key="12">
    <source>
        <dbReference type="ARBA" id="ARBA00023163"/>
    </source>
</evidence>
<keyword evidence="9 14" id="KW-0238">DNA-binding</keyword>
<dbReference type="GO" id="GO:0000981">
    <property type="term" value="F:DNA-binding transcription factor activity, RNA polymerase II-specific"/>
    <property type="evidence" value="ECO:0007669"/>
    <property type="project" value="InterPro"/>
</dbReference>
<evidence type="ECO:0000256" key="4">
    <source>
        <dbReference type="ARBA" id="ARBA00022473"/>
    </source>
</evidence>
<evidence type="ECO:0000256" key="15">
    <source>
        <dbReference type="RuleBase" id="RU000682"/>
    </source>
</evidence>
<feature type="compositionally biased region" description="Acidic residues" evidence="16">
    <location>
        <begin position="302"/>
        <end position="313"/>
    </location>
</feature>
<dbReference type="InterPro" id="IPR009057">
    <property type="entry name" value="Homeodomain-like_sf"/>
</dbReference>
<evidence type="ECO:0000259" key="18">
    <source>
        <dbReference type="PROSITE" id="PS50071"/>
    </source>
</evidence>
<feature type="transmembrane region" description="Helical" evidence="17">
    <location>
        <begin position="144"/>
        <end position="163"/>
    </location>
</feature>
<evidence type="ECO:0000256" key="17">
    <source>
        <dbReference type="SAM" id="Phobius"/>
    </source>
</evidence>
<name>A0A818KAG5_9BILA</name>
<keyword evidence="12" id="KW-0804">Transcription</keyword>
<dbReference type="GO" id="GO:0000978">
    <property type="term" value="F:RNA polymerase II cis-regulatory region sequence-specific DNA binding"/>
    <property type="evidence" value="ECO:0007669"/>
    <property type="project" value="TreeGrafter"/>
</dbReference>
<dbReference type="PROSITE" id="PS50071">
    <property type="entry name" value="HOMEOBOX_2"/>
    <property type="match status" value="1"/>
</dbReference>
<gene>
    <name evidence="21" type="ORF">OXD698_LOCUS3810</name>
</gene>
<sequence length="493" mass="56584">MLSDPLLMKPAAVLSFYFQTITTLQVPLAIIILSVFRLCSVIYHNIAFFKRKEWIILCIILQWIFGFVFSIPQIIFYDKDCNSQFRGRIYVLILVVVVPSFIYIITNLIIFNHARTSTNRVQAVNQQENKTFSRRDLYLLKHMIVVYCIFVGGWSPIYLFAIINYDDTFNPNIGPILTLIATLSLLLITINLLIYNHELRKNLFIMYQQAEQEALLAGHGRVNQLGGVFINGRPLPDCIRRQIIDMARTGIRPCVISRQLQVSHGCVSKILSRYNETGSYKPGPIGNKNNRRQVQNNNLAIDNDDDQTTEESDESKNNSLNDTLPLRPVKNVTNNSRRYRSSFNAEQIEMLERTFSHTPYPDVSTRERLSQCLNIEENRLQIWFSNRRARTRKTTAISTSSIVKDEENTIPSFLASPVMDMKPYSTATNIFDPTVTSSPCSNYWPPTSPMSYGSINPSYAPMSSHYYSTYDSPSTTSVYPNYPLSYSPYPSFY</sequence>
<evidence type="ECO:0000259" key="19">
    <source>
        <dbReference type="PROSITE" id="PS50262"/>
    </source>
</evidence>
<dbReference type="PRINTS" id="PR00027">
    <property type="entry name" value="PAIREDBOX"/>
</dbReference>
<evidence type="ECO:0000256" key="7">
    <source>
        <dbReference type="ARBA" id="ARBA00022989"/>
    </source>
</evidence>
<evidence type="ECO:0000256" key="6">
    <source>
        <dbReference type="ARBA" id="ARBA00022724"/>
    </source>
</evidence>
<evidence type="ECO:0000259" key="20">
    <source>
        <dbReference type="PROSITE" id="PS51057"/>
    </source>
</evidence>
<dbReference type="InterPro" id="IPR017452">
    <property type="entry name" value="GPCR_Rhodpsn_7TM"/>
</dbReference>
<dbReference type="GO" id="GO:0005634">
    <property type="term" value="C:nucleus"/>
    <property type="evidence" value="ECO:0007669"/>
    <property type="project" value="UniProtKB-SubCell"/>
</dbReference>
<dbReference type="Gene3D" id="1.20.1070.10">
    <property type="entry name" value="Rhodopsin 7-helix transmembrane proteins"/>
    <property type="match status" value="1"/>
</dbReference>
<keyword evidence="10 17" id="KW-0472">Membrane</keyword>
<dbReference type="GO" id="GO:0016020">
    <property type="term" value="C:membrane"/>
    <property type="evidence" value="ECO:0007669"/>
    <property type="project" value="UniProtKB-SubCell"/>
</dbReference>
<evidence type="ECO:0000256" key="8">
    <source>
        <dbReference type="ARBA" id="ARBA00023015"/>
    </source>
</evidence>
<dbReference type="PROSITE" id="PS50262">
    <property type="entry name" value="G_PROTEIN_RECEP_F1_2"/>
    <property type="match status" value="1"/>
</dbReference>
<dbReference type="SMART" id="SM00389">
    <property type="entry name" value="HOX"/>
    <property type="match status" value="1"/>
</dbReference>
<dbReference type="PROSITE" id="PS51057">
    <property type="entry name" value="PAIRED_2"/>
    <property type="match status" value="1"/>
</dbReference>
<feature type="domain" description="Paired" evidence="20">
    <location>
        <begin position="218"/>
        <end position="373"/>
    </location>
</feature>
<dbReference type="SUPFAM" id="SSF81321">
    <property type="entry name" value="Family A G protein-coupled receptor-like"/>
    <property type="match status" value="1"/>
</dbReference>
<dbReference type="CDD" id="cd00637">
    <property type="entry name" value="7tm_classA_rhodopsin-like"/>
    <property type="match status" value="1"/>
</dbReference>
<evidence type="ECO:0000256" key="10">
    <source>
        <dbReference type="ARBA" id="ARBA00023136"/>
    </source>
</evidence>
<dbReference type="InterPro" id="IPR036388">
    <property type="entry name" value="WH-like_DNA-bd_sf"/>
</dbReference>
<feature type="transmembrane region" description="Helical" evidence="17">
    <location>
        <begin position="54"/>
        <end position="77"/>
    </location>
</feature>
<feature type="region of interest" description="Disordered" evidence="16">
    <location>
        <begin position="299"/>
        <end position="335"/>
    </location>
</feature>
<protein>
    <submittedName>
        <fullName evidence="21">Uncharacterized protein</fullName>
    </submittedName>
</protein>
<evidence type="ECO:0000256" key="11">
    <source>
        <dbReference type="ARBA" id="ARBA00023155"/>
    </source>
</evidence>
<organism evidence="21 22">
    <name type="scientific">Adineta steineri</name>
    <dbReference type="NCBI Taxonomy" id="433720"/>
    <lineage>
        <taxon>Eukaryota</taxon>
        <taxon>Metazoa</taxon>
        <taxon>Spiralia</taxon>
        <taxon>Gnathifera</taxon>
        <taxon>Rotifera</taxon>
        <taxon>Eurotatoria</taxon>
        <taxon>Bdelloidea</taxon>
        <taxon>Adinetida</taxon>
        <taxon>Adinetidae</taxon>
        <taxon>Adineta</taxon>
    </lineage>
</organism>
<evidence type="ECO:0000256" key="2">
    <source>
        <dbReference type="ARBA" id="ARBA00004370"/>
    </source>
</evidence>
<feature type="domain" description="Homeobox" evidence="18">
    <location>
        <begin position="334"/>
        <end position="394"/>
    </location>
</feature>
<keyword evidence="6" id="KW-0563">Paired box</keyword>
<feature type="transmembrane region" description="Helical" evidence="17">
    <location>
        <begin position="175"/>
        <end position="195"/>
    </location>
</feature>
<dbReference type="Gene3D" id="1.10.10.10">
    <property type="entry name" value="Winged helix-like DNA-binding domain superfamily/Winged helix DNA-binding domain"/>
    <property type="match status" value="1"/>
</dbReference>
<dbReference type="Pfam" id="PF00292">
    <property type="entry name" value="PAX"/>
    <property type="match status" value="1"/>
</dbReference>
<proteinExistence type="inferred from homology"/>
<feature type="domain" description="G-protein coupled receptors family 1 profile" evidence="19">
    <location>
        <begin position="1"/>
        <end position="195"/>
    </location>
</feature>
<dbReference type="PROSITE" id="PS00027">
    <property type="entry name" value="HOMEOBOX_1"/>
    <property type="match status" value="1"/>
</dbReference>
<dbReference type="PROSITE" id="PS00034">
    <property type="entry name" value="PAIRED_1"/>
    <property type="match status" value="1"/>
</dbReference>
<comment type="subcellular location">
    <subcellularLocation>
        <location evidence="2">Membrane</location>
    </subcellularLocation>
    <subcellularLocation>
        <location evidence="1 14 15">Nucleus</location>
    </subcellularLocation>
</comment>
<evidence type="ECO:0000256" key="5">
    <source>
        <dbReference type="ARBA" id="ARBA00022692"/>
    </source>
</evidence>
<dbReference type="SMART" id="SM00351">
    <property type="entry name" value="PAX"/>
    <property type="match status" value="1"/>
</dbReference>
<dbReference type="Gene3D" id="1.10.10.60">
    <property type="entry name" value="Homeodomain-like"/>
    <property type="match status" value="1"/>
</dbReference>
<keyword evidence="5 17" id="KW-0812">Transmembrane</keyword>
<dbReference type="SUPFAM" id="SSF46689">
    <property type="entry name" value="Homeodomain-like"/>
    <property type="match status" value="2"/>
</dbReference>
<feature type="DNA-binding region" description="Homeobox" evidence="14">
    <location>
        <begin position="336"/>
        <end position="395"/>
    </location>
</feature>
<dbReference type="PANTHER" id="PTHR45636:SF49">
    <property type="entry name" value="PAIRED BOX PROTEIN 3 HOMOLOG"/>
    <property type="match status" value="1"/>
</dbReference>
<dbReference type="InterPro" id="IPR001523">
    <property type="entry name" value="Paired_dom"/>
</dbReference>
<dbReference type="InterPro" id="IPR043182">
    <property type="entry name" value="PAIRED_DNA-bd_dom"/>
</dbReference>
<dbReference type="InterPro" id="IPR043565">
    <property type="entry name" value="PAX_fam"/>
</dbReference>
<dbReference type="InterPro" id="IPR001356">
    <property type="entry name" value="HD"/>
</dbReference>
<comment type="caution">
    <text evidence="21">The sequence shown here is derived from an EMBL/GenBank/DDBJ whole genome shotgun (WGS) entry which is preliminary data.</text>
</comment>
<dbReference type="CDD" id="cd00086">
    <property type="entry name" value="homeodomain"/>
    <property type="match status" value="1"/>
</dbReference>
<comment type="similarity">
    <text evidence="3">Belongs to the paired homeobox family.</text>
</comment>
<accession>A0A818KAG5</accession>
<dbReference type="AlphaFoldDB" id="A0A818KAG5"/>
<evidence type="ECO:0000313" key="21">
    <source>
        <dbReference type="EMBL" id="CAF3548599.1"/>
    </source>
</evidence>
<evidence type="ECO:0000313" key="22">
    <source>
        <dbReference type="Proteomes" id="UP000663844"/>
    </source>
</evidence>
<evidence type="ECO:0000256" key="13">
    <source>
        <dbReference type="ARBA" id="ARBA00023242"/>
    </source>
</evidence>
<keyword evidence="11 14" id="KW-0371">Homeobox</keyword>
<dbReference type="EMBL" id="CAJOAZ010000138">
    <property type="protein sequence ID" value="CAF3548599.1"/>
    <property type="molecule type" value="Genomic_DNA"/>
</dbReference>
<dbReference type="PANTHER" id="PTHR45636">
    <property type="entry name" value="PAIRED BOX PROTEIN PAX-6-RELATED-RELATED"/>
    <property type="match status" value="1"/>
</dbReference>
<keyword evidence="13 14" id="KW-0539">Nucleus</keyword>
<evidence type="ECO:0000256" key="14">
    <source>
        <dbReference type="PROSITE-ProRule" id="PRU00108"/>
    </source>
</evidence>
<evidence type="ECO:0000256" key="1">
    <source>
        <dbReference type="ARBA" id="ARBA00004123"/>
    </source>
</evidence>
<evidence type="ECO:0000256" key="3">
    <source>
        <dbReference type="ARBA" id="ARBA00005733"/>
    </source>
</evidence>